<accession>A0A0F9IYU6</accession>
<comment type="caution">
    <text evidence="2">The sequence shown here is derived from an EMBL/GenBank/DDBJ whole genome shotgun (WGS) entry which is preliminary data.</text>
</comment>
<dbReference type="Gene3D" id="3.60.21.10">
    <property type="match status" value="1"/>
</dbReference>
<name>A0A0F9IYU6_9ZZZZ</name>
<evidence type="ECO:0000259" key="1">
    <source>
        <dbReference type="Pfam" id="PF00149"/>
    </source>
</evidence>
<dbReference type="GO" id="GO:0016787">
    <property type="term" value="F:hydrolase activity"/>
    <property type="evidence" value="ECO:0007669"/>
    <property type="project" value="InterPro"/>
</dbReference>
<dbReference type="EMBL" id="LAZR01019532">
    <property type="protein sequence ID" value="KKL92197.1"/>
    <property type="molecule type" value="Genomic_DNA"/>
</dbReference>
<dbReference type="AlphaFoldDB" id="A0A0F9IYU6"/>
<proteinExistence type="predicted"/>
<feature type="domain" description="Calcineurin-like phosphoesterase" evidence="1">
    <location>
        <begin position="1"/>
        <end position="91"/>
    </location>
</feature>
<dbReference type="InterPro" id="IPR004843">
    <property type="entry name" value="Calcineurin-like_PHP"/>
</dbReference>
<gene>
    <name evidence="2" type="ORF">LCGC14_1887130</name>
</gene>
<evidence type="ECO:0000313" key="2">
    <source>
        <dbReference type="EMBL" id="KKL92197.1"/>
    </source>
</evidence>
<protein>
    <recommendedName>
        <fullName evidence="1">Calcineurin-like phosphoesterase domain-containing protein</fullName>
    </recommendedName>
</protein>
<reference evidence="2" key="1">
    <citation type="journal article" date="2015" name="Nature">
        <title>Complex archaea that bridge the gap between prokaryotes and eukaryotes.</title>
        <authorList>
            <person name="Spang A."/>
            <person name="Saw J.H."/>
            <person name="Jorgensen S.L."/>
            <person name="Zaremba-Niedzwiedzka K."/>
            <person name="Martijn J."/>
            <person name="Lind A.E."/>
            <person name="van Eijk R."/>
            <person name="Schleper C."/>
            <person name="Guy L."/>
            <person name="Ettema T.J."/>
        </authorList>
    </citation>
    <scope>NUCLEOTIDE SEQUENCE</scope>
</reference>
<dbReference type="InterPro" id="IPR029052">
    <property type="entry name" value="Metallo-depent_PP-like"/>
</dbReference>
<dbReference type="SUPFAM" id="SSF56300">
    <property type="entry name" value="Metallo-dependent phosphatases"/>
    <property type="match status" value="1"/>
</dbReference>
<sequence length="173" mass="19400">MRVVAFSCVHWMSRELQLSVYEYEEPLDYELFRRLCQTLLAAPPDVVVNLGDFTETYWEQPPTMLEEYAALQTATRVVKLRGNHDPSDGEDCIVLDGVRYEHGHKLVPARPGADASVENYIARLRENTASEQRLVHGHSHVPFEGPPLDVGSVTFSGTYGEIVDGVSRLVAID</sequence>
<dbReference type="Pfam" id="PF00149">
    <property type="entry name" value="Metallophos"/>
    <property type="match status" value="1"/>
</dbReference>
<organism evidence="2">
    <name type="scientific">marine sediment metagenome</name>
    <dbReference type="NCBI Taxonomy" id="412755"/>
    <lineage>
        <taxon>unclassified sequences</taxon>
        <taxon>metagenomes</taxon>
        <taxon>ecological metagenomes</taxon>
    </lineage>
</organism>